<dbReference type="PROSITE" id="PS51257">
    <property type="entry name" value="PROKAR_LIPOPROTEIN"/>
    <property type="match status" value="1"/>
</dbReference>
<organism evidence="2 3">
    <name type="scientific">Limnovirga soli</name>
    <dbReference type="NCBI Taxonomy" id="2656915"/>
    <lineage>
        <taxon>Bacteria</taxon>
        <taxon>Pseudomonadati</taxon>
        <taxon>Bacteroidota</taxon>
        <taxon>Chitinophagia</taxon>
        <taxon>Chitinophagales</taxon>
        <taxon>Chitinophagaceae</taxon>
        <taxon>Limnovirga</taxon>
    </lineage>
</organism>
<dbReference type="AlphaFoldDB" id="A0A8J8JV08"/>
<name>A0A8J8JV08_9BACT</name>
<keyword evidence="1" id="KW-0732">Signal</keyword>
<dbReference type="RefSeq" id="WP_171608067.1">
    <property type="nucleotide sequence ID" value="NZ_WHPF01000007.1"/>
</dbReference>
<evidence type="ECO:0008006" key="4">
    <source>
        <dbReference type="Google" id="ProtNLM"/>
    </source>
</evidence>
<keyword evidence="3" id="KW-1185">Reference proteome</keyword>
<dbReference type="Proteomes" id="UP000598971">
    <property type="component" value="Unassembled WGS sequence"/>
</dbReference>
<proteinExistence type="predicted"/>
<evidence type="ECO:0000313" key="2">
    <source>
        <dbReference type="EMBL" id="NNV56134.1"/>
    </source>
</evidence>
<gene>
    <name evidence="2" type="ORF">GD597_11745</name>
</gene>
<reference evidence="2" key="1">
    <citation type="submission" date="2019-10" db="EMBL/GenBank/DDBJ databases">
        <title>Draft genome sequence of Panacibacter sp. KCS-6.</title>
        <authorList>
            <person name="Yim K.J."/>
        </authorList>
    </citation>
    <scope>NUCLEOTIDE SEQUENCE</scope>
    <source>
        <strain evidence="2">KCS-6</strain>
    </source>
</reference>
<evidence type="ECO:0000313" key="3">
    <source>
        <dbReference type="Proteomes" id="UP000598971"/>
    </source>
</evidence>
<feature type="chain" id="PRO_5035166253" description="Cytochrome c domain-containing protein" evidence="1">
    <location>
        <begin position="17"/>
        <end position="117"/>
    </location>
</feature>
<comment type="caution">
    <text evidence="2">The sequence shown here is derived from an EMBL/GenBank/DDBJ whole genome shotgun (WGS) entry which is preliminary data.</text>
</comment>
<accession>A0A8J8JV08</accession>
<feature type="signal peptide" evidence="1">
    <location>
        <begin position="1"/>
        <end position="16"/>
    </location>
</feature>
<evidence type="ECO:0000256" key="1">
    <source>
        <dbReference type="SAM" id="SignalP"/>
    </source>
</evidence>
<protein>
    <recommendedName>
        <fullName evidence="4">Cytochrome c domain-containing protein</fullName>
    </recommendedName>
</protein>
<sequence>MRKSLFLGLATVAAFVGCNKTVTSTTTVYTVDCSGTAKSYATDVAPLIQTYCATNSNCHAAGSTEGPGALTTYTQVYNDRNSIRSEIYSGGMPEGTTLTAEQKNAIICWIDNGASNN</sequence>
<dbReference type="EMBL" id="WHPF01000007">
    <property type="protein sequence ID" value="NNV56134.1"/>
    <property type="molecule type" value="Genomic_DNA"/>
</dbReference>